<evidence type="ECO:0000313" key="10">
    <source>
        <dbReference type="EMBL" id="MEQ2544021.1"/>
    </source>
</evidence>
<name>A0ABV1GUE5_9BACT</name>
<evidence type="ECO:0000256" key="3">
    <source>
        <dbReference type="ARBA" id="ARBA00022452"/>
    </source>
</evidence>
<evidence type="ECO:0000259" key="9">
    <source>
        <dbReference type="Pfam" id="PF07715"/>
    </source>
</evidence>
<feature type="signal peptide" evidence="8">
    <location>
        <begin position="1"/>
        <end position="25"/>
    </location>
</feature>
<dbReference type="SUPFAM" id="SSF49464">
    <property type="entry name" value="Carboxypeptidase regulatory domain-like"/>
    <property type="match status" value="1"/>
</dbReference>
<dbReference type="Gene3D" id="2.60.40.1120">
    <property type="entry name" value="Carboxypeptidase-like, regulatory domain"/>
    <property type="match status" value="1"/>
</dbReference>
<dbReference type="Pfam" id="PF07715">
    <property type="entry name" value="Plug"/>
    <property type="match status" value="1"/>
</dbReference>
<dbReference type="InterPro" id="IPR039426">
    <property type="entry name" value="TonB-dep_rcpt-like"/>
</dbReference>
<dbReference type="Pfam" id="PF13715">
    <property type="entry name" value="CarbopepD_reg_2"/>
    <property type="match status" value="1"/>
</dbReference>
<dbReference type="InterPro" id="IPR023997">
    <property type="entry name" value="TonB-dep_OMP_SusC/RagA_CS"/>
</dbReference>
<feature type="domain" description="TonB-dependent receptor plug" evidence="9">
    <location>
        <begin position="123"/>
        <end position="251"/>
    </location>
</feature>
<organism evidence="10 11">
    <name type="scientific">Alistipes intestinihominis</name>
    <dbReference type="NCBI Taxonomy" id="3133172"/>
    <lineage>
        <taxon>Bacteria</taxon>
        <taxon>Pseudomonadati</taxon>
        <taxon>Bacteroidota</taxon>
        <taxon>Bacteroidia</taxon>
        <taxon>Bacteroidales</taxon>
        <taxon>Rikenellaceae</taxon>
        <taxon>Alistipes</taxon>
    </lineage>
</organism>
<keyword evidence="11" id="KW-1185">Reference proteome</keyword>
<dbReference type="Proteomes" id="UP001460202">
    <property type="component" value="Unassembled WGS sequence"/>
</dbReference>
<comment type="subcellular location">
    <subcellularLocation>
        <location evidence="1 7">Cell outer membrane</location>
        <topology evidence="1 7">Multi-pass membrane protein</topology>
    </subcellularLocation>
</comment>
<keyword evidence="4 7" id="KW-0812">Transmembrane</keyword>
<dbReference type="InterPro" id="IPR036942">
    <property type="entry name" value="Beta-barrel_TonB_sf"/>
</dbReference>
<dbReference type="InterPro" id="IPR012910">
    <property type="entry name" value="Plug_dom"/>
</dbReference>
<evidence type="ECO:0000256" key="8">
    <source>
        <dbReference type="SAM" id="SignalP"/>
    </source>
</evidence>
<keyword evidence="8" id="KW-0732">Signal</keyword>
<gene>
    <name evidence="10" type="ORF">WMO46_03525</name>
</gene>
<dbReference type="SUPFAM" id="SSF56935">
    <property type="entry name" value="Porins"/>
    <property type="match status" value="1"/>
</dbReference>
<dbReference type="InterPro" id="IPR037066">
    <property type="entry name" value="Plug_dom_sf"/>
</dbReference>
<evidence type="ECO:0000256" key="7">
    <source>
        <dbReference type="PROSITE-ProRule" id="PRU01360"/>
    </source>
</evidence>
<evidence type="ECO:0000256" key="2">
    <source>
        <dbReference type="ARBA" id="ARBA00022448"/>
    </source>
</evidence>
<dbReference type="InterPro" id="IPR023996">
    <property type="entry name" value="TonB-dep_OMP_SusC/RagA"/>
</dbReference>
<keyword evidence="6 7" id="KW-0998">Cell outer membrane</keyword>
<dbReference type="Gene3D" id="2.170.130.10">
    <property type="entry name" value="TonB-dependent receptor, plug domain"/>
    <property type="match status" value="1"/>
</dbReference>
<accession>A0ABV1GUE5</accession>
<keyword evidence="2 7" id="KW-0813">Transport</keyword>
<keyword evidence="10" id="KW-0675">Receptor</keyword>
<dbReference type="Gene3D" id="2.40.170.20">
    <property type="entry name" value="TonB-dependent receptor, beta-barrel domain"/>
    <property type="match status" value="1"/>
</dbReference>
<evidence type="ECO:0000256" key="4">
    <source>
        <dbReference type="ARBA" id="ARBA00022692"/>
    </source>
</evidence>
<sequence>MKNIIHHIYACILTGLLFISGEAFAQNSITVKGTVKDSNGEPIIGSTVMVDGSNTGVVTDKEGKYSITFRPKAGKTSKLVFSSISYITQSVEVGNRTVINIVLEEDSKQLDEVIVVGYGAMRKSDITGSVTSVKIDENRASQVSSIDQLLQGQAAGVQVVSNSAAPDSGVSVTIRGASSFNSSSQPLYVVDGIIMNTNGSISVGSHGGGDSGVSEANNGLMGINPQDIASMEILKDASATAIYGSQGANGVILITTKSASREKPIITFSSGVSISNIYKKFDLMDADDYVKYLDLKGVDPSSTLYTVFTDKVDNGTYTPVDWQDYSTRTSITQRYYLTIAGRPHNTDYRFSIGYYDNEGVIKGTGYENLTLRLNLDRTIGKFKIGTRTSFSYLKSYMTQGAGATIAQTPASSMVLSMLMTRPLRHIVEYDDEGTEINDDGAPVTGPDRWLSDYQSERTEMRVTPSLYGQYEILPWLTFKTTLGADFRTNERLMFKSSRINTQATGSNGAVTHVDLLNLNWDNLLIVNKKFGKHFISGTLGQSASQAITRTQSIEGTNVDQWKGMSSTLNSAPYTWFGYGESYNQLMSFFARAVYNYDERYILTATYRFDGSSKFAAGNKWAQFPSLAFAWRLSEEKWFHIPAVSSAKLRLGWGMVGNQGIPSYQTIKRYSTSAVSTHDNDTHKLISLASLNLPSRDLKWETTSQYNVGLDLSLFDGRLSFTADAYYKKTEDLLQTKILAGSAGVTNPYVNMGAIENKGFEVTLDAVILDKKNIGWTIGGNFSLNRNKILSIDPSGTNKAKMYVYPDQPIQEVEYFSGNLLSQAAVCHDYINVFIVGQPMCLFYAMPTDGLVPAGKTGVPLTDGEVRGEGSVNFVDTNKDGVITSDDRVVVGDPNPDFTYGFNTAFHYKNFSLSASFIGSYGNDVYNQQLAALSDLSTNSQNRLRAAVFEAWSPENPNARFPAVSAYRTTDMSWCTDRFVEDGSYLRLANLSLAYNIKIKNKRSILKNIYVGVSAKNLFCWTNYSGYDPDVNIYGNVLRYGIDMGAYPAARTYMFDLKLTF</sequence>
<comment type="similarity">
    <text evidence="7">Belongs to the TonB-dependent receptor family.</text>
</comment>
<evidence type="ECO:0000256" key="6">
    <source>
        <dbReference type="ARBA" id="ARBA00023237"/>
    </source>
</evidence>
<evidence type="ECO:0000313" key="11">
    <source>
        <dbReference type="Proteomes" id="UP001460202"/>
    </source>
</evidence>
<evidence type="ECO:0000256" key="1">
    <source>
        <dbReference type="ARBA" id="ARBA00004571"/>
    </source>
</evidence>
<evidence type="ECO:0000256" key="5">
    <source>
        <dbReference type="ARBA" id="ARBA00023136"/>
    </source>
</evidence>
<dbReference type="NCBIfam" id="TIGR04057">
    <property type="entry name" value="SusC_RagA_signa"/>
    <property type="match status" value="1"/>
</dbReference>
<dbReference type="PROSITE" id="PS52016">
    <property type="entry name" value="TONB_DEPENDENT_REC_3"/>
    <property type="match status" value="1"/>
</dbReference>
<dbReference type="RefSeq" id="WP_349093805.1">
    <property type="nucleotide sequence ID" value="NZ_JBBMFL010000003.1"/>
</dbReference>
<keyword evidence="3 7" id="KW-1134">Transmembrane beta strand</keyword>
<dbReference type="NCBIfam" id="TIGR04056">
    <property type="entry name" value="OMP_RagA_SusC"/>
    <property type="match status" value="1"/>
</dbReference>
<proteinExistence type="inferred from homology"/>
<keyword evidence="5 7" id="KW-0472">Membrane</keyword>
<comment type="caution">
    <text evidence="10">The sequence shown here is derived from an EMBL/GenBank/DDBJ whole genome shotgun (WGS) entry which is preliminary data.</text>
</comment>
<feature type="chain" id="PRO_5046356888" evidence="8">
    <location>
        <begin position="26"/>
        <end position="1060"/>
    </location>
</feature>
<protein>
    <submittedName>
        <fullName evidence="10">TonB-dependent receptor</fullName>
    </submittedName>
</protein>
<dbReference type="InterPro" id="IPR008969">
    <property type="entry name" value="CarboxyPept-like_regulatory"/>
</dbReference>
<dbReference type="EMBL" id="JBBMFL010000003">
    <property type="protein sequence ID" value="MEQ2544021.1"/>
    <property type="molecule type" value="Genomic_DNA"/>
</dbReference>
<reference evidence="10 11" key="1">
    <citation type="submission" date="2024-03" db="EMBL/GenBank/DDBJ databases">
        <title>Human intestinal bacterial collection.</title>
        <authorList>
            <person name="Pauvert C."/>
            <person name="Hitch T.C.A."/>
            <person name="Clavel T."/>
        </authorList>
    </citation>
    <scope>NUCLEOTIDE SEQUENCE [LARGE SCALE GENOMIC DNA]</scope>
    <source>
        <strain evidence="10 11">CLA-KB-H122</strain>
    </source>
</reference>